<proteinExistence type="predicted"/>
<evidence type="ECO:0000256" key="1">
    <source>
        <dbReference type="SAM" id="MobiDB-lite"/>
    </source>
</evidence>
<dbReference type="PANTHER" id="PTHR28006:SF1">
    <property type="entry name" value="MONOPOLIN COMPLEX SUBUNIT CSM1"/>
    <property type="match status" value="1"/>
</dbReference>
<evidence type="ECO:0000259" key="2">
    <source>
        <dbReference type="Pfam" id="PF12539"/>
    </source>
</evidence>
<feature type="compositionally biased region" description="Acidic residues" evidence="1">
    <location>
        <begin position="208"/>
        <end position="218"/>
    </location>
</feature>
<dbReference type="Pfam" id="PF12539">
    <property type="entry name" value="Csm1"/>
    <property type="match status" value="1"/>
</dbReference>
<feature type="compositionally biased region" description="Basic residues" evidence="1">
    <location>
        <begin position="46"/>
        <end position="63"/>
    </location>
</feature>
<dbReference type="CDD" id="cd23787">
    <property type="entry name" value="RWD_CSM1"/>
    <property type="match status" value="1"/>
</dbReference>
<feature type="region of interest" description="Disordered" evidence="1">
    <location>
        <begin position="35"/>
        <end position="256"/>
    </location>
</feature>
<feature type="region of interest" description="Disordered" evidence="1">
    <location>
        <begin position="324"/>
        <end position="349"/>
    </location>
</feature>
<keyword evidence="4" id="KW-1185">Reference proteome</keyword>
<evidence type="ECO:0000313" key="3">
    <source>
        <dbReference type="EMBL" id="KAK5087233.1"/>
    </source>
</evidence>
<dbReference type="Proteomes" id="UP001309876">
    <property type="component" value="Unassembled WGS sequence"/>
</dbReference>
<dbReference type="Gene3D" id="3.90.1150.80">
    <property type="match status" value="1"/>
</dbReference>
<feature type="compositionally biased region" description="Basic and acidic residues" evidence="1">
    <location>
        <begin position="325"/>
        <end position="345"/>
    </location>
</feature>
<dbReference type="AlphaFoldDB" id="A0AAN7T3G2"/>
<dbReference type="GO" id="GO:0051315">
    <property type="term" value="P:attachment of mitotic spindle microtubules to kinetochore"/>
    <property type="evidence" value="ECO:0007669"/>
    <property type="project" value="TreeGrafter"/>
</dbReference>
<dbReference type="GO" id="GO:0072686">
    <property type="term" value="C:mitotic spindle"/>
    <property type="evidence" value="ECO:0007669"/>
    <property type="project" value="TreeGrafter"/>
</dbReference>
<comment type="caution">
    <text evidence="3">The sequence shown here is derived from an EMBL/GenBank/DDBJ whole genome shotgun (WGS) entry which is preliminary data.</text>
</comment>
<dbReference type="InterPro" id="IPR038608">
    <property type="entry name" value="Csm1/Pcs1_C_sf"/>
</dbReference>
<dbReference type="GO" id="GO:0045144">
    <property type="term" value="P:meiotic sister chromatid segregation"/>
    <property type="evidence" value="ECO:0007669"/>
    <property type="project" value="TreeGrafter"/>
</dbReference>
<reference evidence="3 4" key="1">
    <citation type="submission" date="2023-08" db="EMBL/GenBank/DDBJ databases">
        <title>Black Yeasts Isolated from many extreme environments.</title>
        <authorList>
            <person name="Coleine C."/>
            <person name="Stajich J.E."/>
            <person name="Selbmann L."/>
        </authorList>
    </citation>
    <scope>NUCLEOTIDE SEQUENCE [LARGE SCALE GENOMIC DNA]</scope>
    <source>
        <strain evidence="3 4">CCFEE 5910</strain>
    </source>
</reference>
<dbReference type="InterPro" id="IPR020981">
    <property type="entry name" value="Csm1/Pcs1_C"/>
</dbReference>
<dbReference type="GO" id="GO:0034506">
    <property type="term" value="C:chromosome, centromeric core domain"/>
    <property type="evidence" value="ECO:0007669"/>
    <property type="project" value="TreeGrafter"/>
</dbReference>
<protein>
    <recommendedName>
        <fullName evidence="2">Monopolin complex subunit Csm1/Pcs1 C-terminal domain-containing protein</fullName>
    </recommendedName>
</protein>
<gene>
    <name evidence="3" type="ORF">LTR05_004404</name>
</gene>
<feature type="domain" description="Monopolin complex subunit Csm1/Pcs1 C-terminal" evidence="2">
    <location>
        <begin position="410"/>
        <end position="498"/>
    </location>
</feature>
<dbReference type="GO" id="GO:0005730">
    <property type="term" value="C:nucleolus"/>
    <property type="evidence" value="ECO:0007669"/>
    <property type="project" value="TreeGrafter"/>
</dbReference>
<feature type="compositionally biased region" description="Basic residues" evidence="1">
    <location>
        <begin position="103"/>
        <end position="112"/>
    </location>
</feature>
<evidence type="ECO:0000313" key="4">
    <source>
        <dbReference type="Proteomes" id="UP001309876"/>
    </source>
</evidence>
<dbReference type="InterPro" id="IPR040349">
    <property type="entry name" value="Csm1/Pcs1"/>
</dbReference>
<dbReference type="FunFam" id="3.90.1150.80:FF:000001">
    <property type="entry name" value="Chromosome segregation protein (Pcs1)"/>
    <property type="match status" value="1"/>
</dbReference>
<organism evidence="3 4">
    <name type="scientific">Lithohypha guttulata</name>
    <dbReference type="NCBI Taxonomy" id="1690604"/>
    <lineage>
        <taxon>Eukaryota</taxon>
        <taxon>Fungi</taxon>
        <taxon>Dikarya</taxon>
        <taxon>Ascomycota</taxon>
        <taxon>Pezizomycotina</taxon>
        <taxon>Eurotiomycetes</taxon>
        <taxon>Chaetothyriomycetidae</taxon>
        <taxon>Chaetothyriales</taxon>
        <taxon>Trichomeriaceae</taxon>
        <taxon>Lithohypha</taxon>
    </lineage>
</organism>
<sequence length="524" mass="58384">MPGISALLDYETEEPTSNFVDENSLISSVSEDTLASLPQTKPAVAKSRKRKCVTIPKKPRAKAAPKAEKKTTTKSAGAKRKAAEIDAVEDEDSELVEPAVPQPKKKPTRKKTVAVNRDDDSEVAENHAPQPSKALKEKDANIKPVKARGNKKTSVQNTDETEEEVVQVRSDFAQTKLTKPLPKPVSGLKSKPATKRPVSSAPEVTEVVSDEDAEENAEPVEQQPPKKKTRTEIRPRQEHSYCRRAGSVSDTERGDPMLRRKLGDMTRKYESIDLKYRNLKDLAVTEANANVEKLRKQCEAITEASDRLIASLKKQLAQQTLLVQESRKQKQESRTQEAETSKLRTENNSLSAELSAAKIELKSLQAKLATARATPVPAETKQQPTNAKTAVATRIPISSQAQHAKEAQLQLKIDLYGDLTGLIVQSVKQSEEGDTYDCLQTGRNGTLHFKLFVDRENAKTAGFEQTEFLYSPQLDTNRDRELLEIMPDYLTEDITFVRDVAEKFYARVVRTLTEKPEPMEEEAV</sequence>
<accession>A0AAN7T3G2</accession>
<feature type="compositionally biased region" description="Acidic residues" evidence="1">
    <location>
        <begin position="86"/>
        <end position="95"/>
    </location>
</feature>
<dbReference type="EMBL" id="JAVRRJ010000003">
    <property type="protein sequence ID" value="KAK5087233.1"/>
    <property type="molecule type" value="Genomic_DNA"/>
</dbReference>
<feature type="compositionally biased region" description="Basic and acidic residues" evidence="1">
    <location>
        <begin position="230"/>
        <end position="241"/>
    </location>
</feature>
<dbReference type="GO" id="GO:0033551">
    <property type="term" value="C:monopolin complex"/>
    <property type="evidence" value="ECO:0007669"/>
    <property type="project" value="InterPro"/>
</dbReference>
<dbReference type="GO" id="GO:1990644">
    <property type="term" value="F:microtubule site clamp"/>
    <property type="evidence" value="ECO:0007669"/>
    <property type="project" value="TreeGrafter"/>
</dbReference>
<dbReference type="PANTHER" id="PTHR28006">
    <property type="entry name" value="MONOPOLIN COMPLEX SUBUNIT CSM1"/>
    <property type="match status" value="1"/>
</dbReference>
<name>A0AAN7T3G2_9EURO</name>